<dbReference type="Pfam" id="PF07992">
    <property type="entry name" value="Pyr_redox_2"/>
    <property type="match status" value="1"/>
</dbReference>
<keyword evidence="2 4" id="KW-0560">Oxidoreductase</keyword>
<dbReference type="InterPro" id="IPR050097">
    <property type="entry name" value="Ferredoxin-NADP_redctase_2"/>
</dbReference>
<sequence length="303" mass="32497">MYDVVIIGAGPAGITAGIYAKRAMLNTVLVEKLGCGGQIALTDVIENYPGFSRITGPELIQKFEEHVAGLGLEITYAEIEKIEDSGDVKILHTTDGEKISTRSVVIATGAHPSKLGVPGETAYTGRGVSYCATCDGFFFTGKDVALVGGGGTAITEAIFLAKMVSRVYVIHRRDALRAEKILQERAFKSPKIEFVWNSVVEEIKGRETVNTVVVKNVKTGKIQEIAVDGVFVFVGLKPNTDFIDCQKDERGFIKTDANLATSMSGVFAAGDCRDKPLRQVVTAAGDGAIASASVEKYLESMRH</sequence>
<dbReference type="NCBIfam" id="TIGR01292">
    <property type="entry name" value="TRX_reduct"/>
    <property type="match status" value="1"/>
</dbReference>
<dbReference type="GO" id="GO:0019430">
    <property type="term" value="P:removal of superoxide radicals"/>
    <property type="evidence" value="ECO:0007669"/>
    <property type="project" value="InterPro"/>
</dbReference>
<dbReference type="InterPro" id="IPR023753">
    <property type="entry name" value="FAD/NAD-binding_dom"/>
</dbReference>
<comment type="caution">
    <text evidence="4">The sequence shown here is derived from an EMBL/GenBank/DDBJ whole genome shotgun (WGS) entry which is preliminary data.</text>
</comment>
<proteinExistence type="predicted"/>
<dbReference type="AlphaFoldDB" id="A0A811T6U4"/>
<protein>
    <submittedName>
        <fullName evidence="4">Ferredoxin--NADP reductase</fullName>
        <ecNumber evidence="4">1.18.1.2</ecNumber>
    </submittedName>
</protein>
<accession>A0A811T6U4</accession>
<organism evidence="4 5">
    <name type="scientific">Candidatus Argoarchaeum ethanivorans</name>
    <dbReference type="NCBI Taxonomy" id="2608793"/>
    <lineage>
        <taxon>Archaea</taxon>
        <taxon>Methanobacteriati</taxon>
        <taxon>Methanobacteriota</taxon>
        <taxon>Stenosarchaea group</taxon>
        <taxon>Methanomicrobia</taxon>
        <taxon>Methanosarcinales</taxon>
        <taxon>Methanosarcinales incertae sedis</taxon>
        <taxon>GOM Arc I cluster</taxon>
        <taxon>Candidatus Argoarchaeum</taxon>
    </lineage>
</organism>
<dbReference type="EMBL" id="CAJHIP010000003">
    <property type="protein sequence ID" value="CAD6491390.1"/>
    <property type="molecule type" value="Genomic_DNA"/>
</dbReference>
<dbReference type="PANTHER" id="PTHR48105">
    <property type="entry name" value="THIOREDOXIN REDUCTASE 1-RELATED-RELATED"/>
    <property type="match status" value="1"/>
</dbReference>
<dbReference type="SUPFAM" id="SSF51905">
    <property type="entry name" value="FAD/NAD(P)-binding domain"/>
    <property type="match status" value="1"/>
</dbReference>
<evidence type="ECO:0000256" key="1">
    <source>
        <dbReference type="ARBA" id="ARBA00022630"/>
    </source>
</evidence>
<keyword evidence="1" id="KW-0285">Flavoprotein</keyword>
<dbReference type="InterPro" id="IPR005982">
    <property type="entry name" value="Thioredox_Rdtase"/>
</dbReference>
<feature type="domain" description="FAD/NAD(P)-binding" evidence="3">
    <location>
        <begin position="2"/>
        <end position="287"/>
    </location>
</feature>
<evidence type="ECO:0000313" key="4">
    <source>
        <dbReference type="EMBL" id="CAD6491390.1"/>
    </source>
</evidence>
<dbReference type="GO" id="GO:0005737">
    <property type="term" value="C:cytoplasm"/>
    <property type="evidence" value="ECO:0007669"/>
    <property type="project" value="InterPro"/>
</dbReference>
<dbReference type="Proteomes" id="UP000603056">
    <property type="component" value="Unassembled WGS sequence"/>
</dbReference>
<evidence type="ECO:0000259" key="3">
    <source>
        <dbReference type="Pfam" id="PF07992"/>
    </source>
</evidence>
<dbReference type="GO" id="GO:0004791">
    <property type="term" value="F:thioredoxin-disulfide reductase (NADPH) activity"/>
    <property type="evidence" value="ECO:0007669"/>
    <property type="project" value="InterPro"/>
</dbReference>
<evidence type="ECO:0000256" key="2">
    <source>
        <dbReference type="ARBA" id="ARBA00023002"/>
    </source>
</evidence>
<dbReference type="GO" id="GO:0004324">
    <property type="term" value="F:ferredoxin-NADP+ reductase activity"/>
    <property type="evidence" value="ECO:0007669"/>
    <property type="project" value="UniProtKB-EC"/>
</dbReference>
<evidence type="ECO:0000313" key="5">
    <source>
        <dbReference type="Proteomes" id="UP000603056"/>
    </source>
</evidence>
<reference evidence="4" key="1">
    <citation type="submission" date="2020-10" db="EMBL/GenBank/DDBJ databases">
        <authorList>
            <person name="Hahn C.J."/>
            <person name="Laso-Perez R."/>
            <person name="Vulcano F."/>
            <person name="Vaziourakis K.-M."/>
            <person name="Stokke R."/>
            <person name="Steen I.H."/>
            <person name="Teske A."/>
            <person name="Boetius A."/>
            <person name="Liebeke M."/>
            <person name="Amann R."/>
            <person name="Knittel K."/>
        </authorList>
    </citation>
    <scope>NUCLEOTIDE SEQUENCE</scope>
    <source>
        <strain evidence="4">Gfbio:e3339647-f889-4370-9287-4fb5cb688e4c:AG394J04_GoMArc1</strain>
    </source>
</reference>
<gene>
    <name evidence="4" type="ORF">FFODKBPE_00138</name>
</gene>
<name>A0A811T6U4_9EURY</name>
<dbReference type="EC" id="1.18.1.2" evidence="4"/>
<dbReference type="Gene3D" id="3.50.50.60">
    <property type="entry name" value="FAD/NAD(P)-binding domain"/>
    <property type="match status" value="2"/>
</dbReference>
<dbReference type="InterPro" id="IPR036188">
    <property type="entry name" value="FAD/NAD-bd_sf"/>
</dbReference>
<dbReference type="PRINTS" id="PR00469">
    <property type="entry name" value="PNDRDTASEII"/>
</dbReference>
<dbReference type="PRINTS" id="PR00368">
    <property type="entry name" value="FADPNR"/>
</dbReference>